<protein>
    <recommendedName>
        <fullName evidence="7">Galactose oxidase</fullName>
    </recommendedName>
</protein>
<dbReference type="InterPro" id="IPR011043">
    <property type="entry name" value="Gal_Oxase/kelch_b-propeller"/>
</dbReference>
<evidence type="ECO:0000256" key="2">
    <source>
        <dbReference type="ARBA" id="ARBA00022737"/>
    </source>
</evidence>
<sequence length="523" mass="58886">MAPNEKLYLFGGRTNSKQYVNDMFILDTVNFIWGKGSSVNASTPRGRYGAALLPNNKIIYIGEQYYLGGNNDPNIIVDPKTLKIRENSLTITLNEVYIYDIINDSWNTEQTTGKIPSNKGGFSTVLGLDAQKVIIYGGYFNDPGYLDNTLYVLDLTDFNWYIPNVTGNIPKPRANHKANIIGKYMIISFGMGYDKAVESDILLLDISNNEEYIWTTILDPPVPNVVTPLSPSSSSSPSPSPLPSSVSSPFSPLPSSSQPSTVGAIVGILISGIFLLIGSFFIYKWHKNNKIQKTNYENKNYNNHDQEEVEISIEKENNNNEERIIQISLNENTINGEPTPVASEKNDYHGQEIMETLKNENTNINHEPTIIPISVINESNGCYGQEIMETFENENPIYHEPVLIPSSSVINENNDYDDQEIMESFKNENITNHEPVIKNESTTNHEPIIPTSALVTSNHSREQEVISTSNNDRLLLQIFKDEMLQAVKQEISQNLKNEIIQAVRGENFNYNNVTKNNERQDQN</sequence>
<evidence type="ECO:0000313" key="6">
    <source>
        <dbReference type="Proteomes" id="UP000247702"/>
    </source>
</evidence>
<dbReference type="InterPro" id="IPR015915">
    <property type="entry name" value="Kelch-typ_b-propeller"/>
</dbReference>
<keyword evidence="4" id="KW-1133">Transmembrane helix</keyword>
<dbReference type="PANTHER" id="PTHR46093:SF18">
    <property type="entry name" value="FIBRONECTIN TYPE-III DOMAIN-CONTAINING PROTEIN"/>
    <property type="match status" value="1"/>
</dbReference>
<keyword evidence="2" id="KW-0677">Repeat</keyword>
<dbReference type="PANTHER" id="PTHR46093">
    <property type="entry name" value="ACYL-COA-BINDING DOMAIN-CONTAINING PROTEIN 5"/>
    <property type="match status" value="1"/>
</dbReference>
<dbReference type="Gene3D" id="2.120.10.80">
    <property type="entry name" value="Kelch-type beta propeller"/>
    <property type="match status" value="1"/>
</dbReference>
<comment type="caution">
    <text evidence="5">The sequence shown here is derived from an EMBL/GenBank/DDBJ whole genome shotgun (WGS) entry which is preliminary data.</text>
</comment>
<evidence type="ECO:0000256" key="1">
    <source>
        <dbReference type="ARBA" id="ARBA00022441"/>
    </source>
</evidence>
<organism evidence="5 6">
    <name type="scientific">Rhizophagus clarus</name>
    <dbReference type="NCBI Taxonomy" id="94130"/>
    <lineage>
        <taxon>Eukaryota</taxon>
        <taxon>Fungi</taxon>
        <taxon>Fungi incertae sedis</taxon>
        <taxon>Mucoromycota</taxon>
        <taxon>Glomeromycotina</taxon>
        <taxon>Glomeromycetes</taxon>
        <taxon>Glomerales</taxon>
        <taxon>Glomeraceae</taxon>
        <taxon>Rhizophagus</taxon>
    </lineage>
</organism>
<name>A0A2Z6RX89_9GLOM</name>
<dbReference type="SUPFAM" id="SSF50965">
    <property type="entry name" value="Galactose oxidase, central domain"/>
    <property type="match status" value="1"/>
</dbReference>
<proteinExistence type="predicted"/>
<keyword evidence="1" id="KW-0880">Kelch repeat</keyword>
<feature type="region of interest" description="Disordered" evidence="3">
    <location>
        <begin position="228"/>
        <end position="253"/>
    </location>
</feature>
<keyword evidence="6" id="KW-1185">Reference proteome</keyword>
<evidence type="ECO:0008006" key="7">
    <source>
        <dbReference type="Google" id="ProtNLM"/>
    </source>
</evidence>
<evidence type="ECO:0000256" key="3">
    <source>
        <dbReference type="SAM" id="MobiDB-lite"/>
    </source>
</evidence>
<keyword evidence="4" id="KW-0472">Membrane</keyword>
<feature type="transmembrane region" description="Helical" evidence="4">
    <location>
        <begin position="262"/>
        <end position="283"/>
    </location>
</feature>
<keyword evidence="4" id="KW-0812">Transmembrane</keyword>
<dbReference type="STRING" id="94130.A0A2Z6RX89"/>
<gene>
    <name evidence="5" type="ORF">RclHR1_02780011</name>
</gene>
<accession>A0A2Z6RX89</accession>
<dbReference type="AlphaFoldDB" id="A0A2Z6RX89"/>
<evidence type="ECO:0000313" key="5">
    <source>
        <dbReference type="EMBL" id="GBB96548.1"/>
    </source>
</evidence>
<dbReference type="Pfam" id="PF24681">
    <property type="entry name" value="Kelch_KLHDC2_KLHL20_DRC7"/>
    <property type="match status" value="1"/>
</dbReference>
<reference evidence="5 6" key="1">
    <citation type="submission" date="2017-11" db="EMBL/GenBank/DDBJ databases">
        <title>The genome of Rhizophagus clarus HR1 reveals common genetic basis of auxotrophy among arbuscular mycorrhizal fungi.</title>
        <authorList>
            <person name="Kobayashi Y."/>
        </authorList>
    </citation>
    <scope>NUCLEOTIDE SEQUENCE [LARGE SCALE GENOMIC DNA]</scope>
    <source>
        <strain evidence="5 6">HR1</strain>
    </source>
</reference>
<evidence type="ECO:0000256" key="4">
    <source>
        <dbReference type="SAM" id="Phobius"/>
    </source>
</evidence>
<dbReference type="Proteomes" id="UP000247702">
    <property type="component" value="Unassembled WGS sequence"/>
</dbReference>
<dbReference type="EMBL" id="BEXD01001979">
    <property type="protein sequence ID" value="GBB96548.1"/>
    <property type="molecule type" value="Genomic_DNA"/>
</dbReference>